<dbReference type="Pfam" id="PF02983">
    <property type="entry name" value="Pro_Al_protease"/>
    <property type="match status" value="1"/>
</dbReference>
<proteinExistence type="predicted"/>
<protein>
    <recommendedName>
        <fullName evidence="10">Peptidase S1A alpha-lytic prodomain domain-containing protein</fullName>
    </recommendedName>
</protein>
<evidence type="ECO:0000256" key="5">
    <source>
        <dbReference type="ARBA" id="ARBA00023145"/>
    </source>
</evidence>
<dbReference type="Gene3D" id="2.40.10.10">
    <property type="entry name" value="Trypsin-like serine proteases"/>
    <property type="match status" value="2"/>
</dbReference>
<evidence type="ECO:0000256" key="1">
    <source>
        <dbReference type="ARBA" id="ARBA00022670"/>
    </source>
</evidence>
<dbReference type="GO" id="GO:0006508">
    <property type="term" value="P:proteolysis"/>
    <property type="evidence" value="ECO:0007669"/>
    <property type="project" value="UniProtKB-KW"/>
</dbReference>
<dbReference type="GO" id="GO:0005576">
    <property type="term" value="C:extracellular region"/>
    <property type="evidence" value="ECO:0007669"/>
    <property type="project" value="InterPro"/>
</dbReference>
<dbReference type="CDD" id="cd21112">
    <property type="entry name" value="alphaLP-like"/>
    <property type="match status" value="1"/>
</dbReference>
<evidence type="ECO:0000313" key="12">
    <source>
        <dbReference type="Proteomes" id="UP000616885"/>
    </source>
</evidence>
<keyword evidence="4" id="KW-0720">Serine protease</keyword>
<sequence length="384" mass="39950">MELTRLLACLAVALPVAYGAPTETAESLHPRILDAMKRDLGLDAEQAVSRVKRDIDASELIGQLQASAGASFAGAWIGEHDEKVNVAVTDETSAEKVTAAGGNPVIVSNTLSKLEQAQEALDNTDIEQASIMSTDETKSGIASYYVDVASNKLVIEALADSLDHAKELAKKVGLSESEFEIRTVEEMFTTSAINVYGGDAYIIGGNTRCSIGFNVGYGFVSAGHCGKTGDKVTYNNQAMGSFAGSTFPGSGDMAYIKVDTKTFNLMARINPWGGSDKNRLPVKGSKESAVGASICRSGSTTQVRCGKVTALKVTVNYSQGRVTGMTRTSACAAGGDSGGSFYTGDQAQGITSGASGNCEAGGTTVFQPINPVLSAYKVGLRKAA</sequence>
<evidence type="ECO:0000256" key="8">
    <source>
        <dbReference type="PIRSR" id="PIRSR001134-2"/>
    </source>
</evidence>
<dbReference type="InterPro" id="IPR009003">
    <property type="entry name" value="Peptidase_S1_PA"/>
</dbReference>
<feature type="active site" description="Charge relay system" evidence="7">
    <location>
        <position position="337"/>
    </location>
</feature>
<dbReference type="PRINTS" id="PR00861">
    <property type="entry name" value="ALYTICPTASE"/>
</dbReference>
<name>A0A8H7N763_BIOOC</name>
<gene>
    <name evidence="11" type="ORF">IM811_014626</name>
</gene>
<evidence type="ECO:0000256" key="7">
    <source>
        <dbReference type="PIRSR" id="PIRSR001134-1"/>
    </source>
</evidence>
<dbReference type="InterPro" id="IPR004236">
    <property type="entry name" value="Pept_S1_alpha_lytic"/>
</dbReference>
<evidence type="ECO:0000256" key="4">
    <source>
        <dbReference type="ARBA" id="ARBA00022825"/>
    </source>
</evidence>
<dbReference type="InterPro" id="IPR035070">
    <property type="entry name" value="Streptogrisin_prodomain"/>
</dbReference>
<dbReference type="InterPro" id="IPR001316">
    <property type="entry name" value="Pept_S1A_streptogrisin"/>
</dbReference>
<feature type="active site" description="Charge relay system" evidence="7">
    <location>
        <position position="224"/>
    </location>
</feature>
<dbReference type="AlphaFoldDB" id="A0A8H7N763"/>
<comment type="caution">
    <text evidence="11">The sequence shown here is derived from an EMBL/GenBank/DDBJ whole genome shotgun (WGS) entry which is preliminary data.</text>
</comment>
<dbReference type="InterPro" id="IPR043504">
    <property type="entry name" value="Peptidase_S1_PA_chymotrypsin"/>
</dbReference>
<keyword evidence="6 8" id="KW-1015">Disulfide bond</keyword>
<feature type="disulfide bond" evidence="8">
    <location>
        <begin position="295"/>
        <end position="305"/>
    </location>
</feature>
<feature type="disulfide bond" evidence="8">
    <location>
        <begin position="331"/>
        <end position="358"/>
    </location>
</feature>
<dbReference type="GO" id="GO:0004252">
    <property type="term" value="F:serine-type endopeptidase activity"/>
    <property type="evidence" value="ECO:0007669"/>
    <property type="project" value="InterPro"/>
</dbReference>
<dbReference type="Gene3D" id="3.30.300.50">
    <property type="match status" value="2"/>
</dbReference>
<evidence type="ECO:0000256" key="2">
    <source>
        <dbReference type="ARBA" id="ARBA00022729"/>
    </source>
</evidence>
<reference evidence="11" key="1">
    <citation type="submission" date="2020-10" db="EMBL/GenBank/DDBJ databases">
        <title>High-Quality Genome Resource of Clonostachys rosea strain S41 by Oxford Nanopore Long-Read Sequencing.</title>
        <authorList>
            <person name="Wang H."/>
        </authorList>
    </citation>
    <scope>NUCLEOTIDE SEQUENCE</scope>
    <source>
        <strain evidence="11">S41</strain>
    </source>
</reference>
<dbReference type="EMBL" id="JADCTT010000006">
    <property type="protein sequence ID" value="KAF9750406.1"/>
    <property type="molecule type" value="Genomic_DNA"/>
</dbReference>
<keyword evidence="2 9" id="KW-0732">Signal</keyword>
<keyword evidence="5" id="KW-0865">Zymogen</keyword>
<keyword evidence="1" id="KW-0645">Protease</keyword>
<dbReference type="SUPFAM" id="SSF50494">
    <property type="entry name" value="Trypsin-like serine proteases"/>
    <property type="match status" value="1"/>
</dbReference>
<evidence type="ECO:0000256" key="6">
    <source>
        <dbReference type="ARBA" id="ARBA00023157"/>
    </source>
</evidence>
<dbReference type="Proteomes" id="UP000616885">
    <property type="component" value="Unassembled WGS sequence"/>
</dbReference>
<accession>A0A8H7N763</accession>
<organism evidence="11 12">
    <name type="scientific">Bionectria ochroleuca</name>
    <name type="common">Gliocladium roseum</name>
    <dbReference type="NCBI Taxonomy" id="29856"/>
    <lineage>
        <taxon>Eukaryota</taxon>
        <taxon>Fungi</taxon>
        <taxon>Dikarya</taxon>
        <taxon>Ascomycota</taxon>
        <taxon>Pezizomycotina</taxon>
        <taxon>Sordariomycetes</taxon>
        <taxon>Hypocreomycetidae</taxon>
        <taxon>Hypocreales</taxon>
        <taxon>Bionectriaceae</taxon>
        <taxon>Clonostachys</taxon>
    </lineage>
</organism>
<keyword evidence="3" id="KW-0378">Hydrolase</keyword>
<feature type="chain" id="PRO_5034431994" description="Peptidase S1A alpha-lytic prodomain domain-containing protein" evidence="9">
    <location>
        <begin position="20"/>
        <end position="384"/>
    </location>
</feature>
<feature type="active site" description="Charge relay system" evidence="7">
    <location>
        <position position="252"/>
    </location>
</feature>
<evidence type="ECO:0000256" key="3">
    <source>
        <dbReference type="ARBA" id="ARBA00022801"/>
    </source>
</evidence>
<feature type="signal peptide" evidence="9">
    <location>
        <begin position="1"/>
        <end position="19"/>
    </location>
</feature>
<dbReference type="PIRSF" id="PIRSF001134">
    <property type="entry name" value="Streptogrisin"/>
    <property type="match status" value="1"/>
</dbReference>
<evidence type="ECO:0000259" key="10">
    <source>
        <dbReference type="Pfam" id="PF02983"/>
    </source>
</evidence>
<evidence type="ECO:0000313" key="11">
    <source>
        <dbReference type="EMBL" id="KAF9750406.1"/>
    </source>
</evidence>
<feature type="disulfide bond" evidence="8">
    <location>
        <begin position="209"/>
        <end position="225"/>
    </location>
</feature>
<feature type="domain" description="Peptidase S1A alpha-lytic prodomain" evidence="10">
    <location>
        <begin position="109"/>
        <end position="174"/>
    </location>
</feature>
<evidence type="ECO:0000256" key="9">
    <source>
        <dbReference type="SAM" id="SignalP"/>
    </source>
</evidence>